<keyword evidence="9 11" id="KW-0472">Membrane</keyword>
<comment type="similarity">
    <text evidence="2">Belongs to the fungal Na(+)/H(+) exchanger family.</text>
</comment>
<gene>
    <name evidence="13" type="ORF">GSTUM_00011666001</name>
</gene>
<dbReference type="Gene3D" id="1.20.1530.20">
    <property type="match status" value="1"/>
</dbReference>
<dbReference type="GeneID" id="9186525"/>
<keyword evidence="10" id="KW-0739">Sodium transport</keyword>
<dbReference type="Pfam" id="PF00999">
    <property type="entry name" value="Na_H_Exchanger"/>
    <property type="match status" value="1"/>
</dbReference>
<dbReference type="PANTHER" id="PTHR31382">
    <property type="entry name" value="NA(+)/H(+) ANTIPORTER"/>
    <property type="match status" value="1"/>
</dbReference>
<evidence type="ECO:0000256" key="5">
    <source>
        <dbReference type="ARBA" id="ARBA00022692"/>
    </source>
</evidence>
<keyword evidence="7" id="KW-0915">Sodium</keyword>
<feature type="transmembrane region" description="Helical" evidence="11">
    <location>
        <begin position="40"/>
        <end position="61"/>
    </location>
</feature>
<evidence type="ECO:0000256" key="1">
    <source>
        <dbReference type="ARBA" id="ARBA00004141"/>
    </source>
</evidence>
<evidence type="ECO:0000256" key="10">
    <source>
        <dbReference type="ARBA" id="ARBA00023201"/>
    </source>
</evidence>
<keyword evidence="14" id="KW-1185">Reference proteome</keyword>
<evidence type="ECO:0000256" key="2">
    <source>
        <dbReference type="ARBA" id="ARBA00005248"/>
    </source>
</evidence>
<dbReference type="RefSeq" id="XP_002842095.1">
    <property type="nucleotide sequence ID" value="XM_002842049.1"/>
</dbReference>
<dbReference type="STRING" id="656061.D5GP43"/>
<comment type="subcellular location">
    <subcellularLocation>
        <location evidence="1">Membrane</location>
        <topology evidence="1">Multi-pass membrane protein</topology>
    </subcellularLocation>
</comment>
<dbReference type="GO" id="GO:0042391">
    <property type="term" value="P:regulation of membrane potential"/>
    <property type="evidence" value="ECO:0007669"/>
    <property type="project" value="InterPro"/>
</dbReference>
<feature type="domain" description="Cation/H+ exchanger transmembrane" evidence="12">
    <location>
        <begin position="28"/>
        <end position="186"/>
    </location>
</feature>
<feature type="transmembrane region" description="Helical" evidence="11">
    <location>
        <begin position="16"/>
        <end position="35"/>
    </location>
</feature>
<keyword evidence="3" id="KW-0813">Transport</keyword>
<evidence type="ECO:0000256" key="8">
    <source>
        <dbReference type="ARBA" id="ARBA00023065"/>
    </source>
</evidence>
<protein>
    <submittedName>
        <fullName evidence="13">(Perigord truffle) hypothetical protein</fullName>
    </submittedName>
</protein>
<feature type="transmembrane region" description="Helical" evidence="11">
    <location>
        <begin position="134"/>
        <end position="156"/>
    </location>
</feature>
<evidence type="ECO:0000256" key="9">
    <source>
        <dbReference type="ARBA" id="ARBA00023136"/>
    </source>
</evidence>
<dbReference type="InterPro" id="IPR006153">
    <property type="entry name" value="Cation/H_exchanger_TM"/>
</dbReference>
<evidence type="ECO:0000313" key="13">
    <source>
        <dbReference type="EMBL" id="CAZ86286.1"/>
    </source>
</evidence>
<organism evidence="13 14">
    <name type="scientific">Tuber melanosporum (strain Mel28)</name>
    <name type="common">Perigord black truffle</name>
    <dbReference type="NCBI Taxonomy" id="656061"/>
    <lineage>
        <taxon>Eukaryota</taxon>
        <taxon>Fungi</taxon>
        <taxon>Dikarya</taxon>
        <taxon>Ascomycota</taxon>
        <taxon>Pezizomycotina</taxon>
        <taxon>Pezizomycetes</taxon>
        <taxon>Pezizales</taxon>
        <taxon>Tuberaceae</taxon>
        <taxon>Tuber</taxon>
    </lineage>
</organism>
<keyword evidence="5 11" id="KW-0812">Transmembrane</keyword>
<evidence type="ECO:0000259" key="12">
    <source>
        <dbReference type="Pfam" id="PF00999"/>
    </source>
</evidence>
<keyword evidence="8" id="KW-0406">Ion transport</keyword>
<dbReference type="GO" id="GO:0120029">
    <property type="term" value="P:proton export across plasma membrane"/>
    <property type="evidence" value="ECO:0007669"/>
    <property type="project" value="InterPro"/>
</dbReference>
<feature type="transmembrane region" description="Helical" evidence="11">
    <location>
        <begin position="105"/>
        <end position="128"/>
    </location>
</feature>
<dbReference type="InParanoid" id="D5GP43"/>
<dbReference type="GO" id="GO:0036376">
    <property type="term" value="P:sodium ion export across plasma membrane"/>
    <property type="evidence" value="ECO:0007669"/>
    <property type="project" value="InterPro"/>
</dbReference>
<feature type="transmembrane region" description="Helical" evidence="11">
    <location>
        <begin position="73"/>
        <end position="93"/>
    </location>
</feature>
<dbReference type="HOGENOM" id="CLU_121085_0_0_1"/>
<dbReference type="GO" id="GO:0030007">
    <property type="term" value="P:intracellular potassium ion homeostasis"/>
    <property type="evidence" value="ECO:0007669"/>
    <property type="project" value="TreeGrafter"/>
</dbReference>
<dbReference type="AlphaFoldDB" id="D5GP43"/>
<dbReference type="EMBL" id="FN430372">
    <property type="protein sequence ID" value="CAZ86286.1"/>
    <property type="molecule type" value="Genomic_DNA"/>
</dbReference>
<sequence length="188" mass="20845">MLTYADSNIQINKPHLAYTILGGFTSIFMLVSLFIKEKLYIGEATVATICGIIFGPSAAGLFDPQTWGNVDQITLEASRIVLVVQCFAVGVELPKKYMERHWKSVVFLLIPVMTWGWLITSLIIWWMIPSLNWLDSLTVAACVTATDPVLASSVVGKGKFARRIPKHLRDILSAESGCNDGMAFPFIY</sequence>
<dbReference type="KEGG" id="tml:GSTUM_00011666001"/>
<keyword evidence="4" id="KW-0050">Antiport</keyword>
<evidence type="ECO:0000313" key="14">
    <source>
        <dbReference type="Proteomes" id="UP000006911"/>
    </source>
</evidence>
<dbReference type="InterPro" id="IPR004712">
    <property type="entry name" value="Na+/H+_antiporter_fungi"/>
</dbReference>
<evidence type="ECO:0000256" key="11">
    <source>
        <dbReference type="SAM" id="Phobius"/>
    </source>
</evidence>
<dbReference type="OMA" id="IRERCYL"/>
<dbReference type="PANTHER" id="PTHR31382:SF4">
    <property type="entry name" value="NA(+)_H(+) ANTIPORTER"/>
    <property type="match status" value="1"/>
</dbReference>
<dbReference type="GO" id="GO:0005886">
    <property type="term" value="C:plasma membrane"/>
    <property type="evidence" value="ECO:0007669"/>
    <property type="project" value="InterPro"/>
</dbReference>
<dbReference type="eggNOG" id="KOG4505">
    <property type="taxonomic scope" value="Eukaryota"/>
</dbReference>
<keyword evidence="6 11" id="KW-1133">Transmembrane helix</keyword>
<proteinExistence type="inferred from homology"/>
<feature type="non-terminal residue" evidence="13">
    <location>
        <position position="188"/>
    </location>
</feature>
<dbReference type="Proteomes" id="UP000006911">
    <property type="component" value="Unassembled WGS sequence"/>
</dbReference>
<dbReference type="InterPro" id="IPR038770">
    <property type="entry name" value="Na+/solute_symporter_sf"/>
</dbReference>
<name>D5GP43_TUBMM</name>
<evidence type="ECO:0000256" key="6">
    <source>
        <dbReference type="ARBA" id="ARBA00022989"/>
    </source>
</evidence>
<accession>D5GP43</accession>
<dbReference type="GO" id="GO:0015385">
    <property type="term" value="F:sodium:proton antiporter activity"/>
    <property type="evidence" value="ECO:0007669"/>
    <property type="project" value="InterPro"/>
</dbReference>
<evidence type="ECO:0000256" key="4">
    <source>
        <dbReference type="ARBA" id="ARBA00022449"/>
    </source>
</evidence>
<reference evidence="13 14" key="1">
    <citation type="journal article" date="2010" name="Nature">
        <title>Perigord black truffle genome uncovers evolutionary origins and mechanisms of symbiosis.</title>
        <authorList>
            <person name="Martin F."/>
            <person name="Kohler A."/>
            <person name="Murat C."/>
            <person name="Balestrini R."/>
            <person name="Coutinho P.M."/>
            <person name="Jaillon O."/>
            <person name="Montanini B."/>
            <person name="Morin E."/>
            <person name="Noel B."/>
            <person name="Percudani R."/>
            <person name="Porcel B."/>
            <person name="Rubini A."/>
            <person name="Amicucci A."/>
            <person name="Amselem J."/>
            <person name="Anthouard V."/>
            <person name="Arcioni S."/>
            <person name="Artiguenave F."/>
            <person name="Aury J.M."/>
            <person name="Ballario P."/>
            <person name="Bolchi A."/>
            <person name="Brenna A."/>
            <person name="Brun A."/>
            <person name="Buee M."/>
            <person name="Cantarel B."/>
            <person name="Chevalier G."/>
            <person name="Couloux A."/>
            <person name="Da Silva C."/>
            <person name="Denoeud F."/>
            <person name="Duplessis S."/>
            <person name="Ghignone S."/>
            <person name="Hilselberger B."/>
            <person name="Iotti M."/>
            <person name="Marcais B."/>
            <person name="Mello A."/>
            <person name="Miranda M."/>
            <person name="Pacioni G."/>
            <person name="Quesneville H."/>
            <person name="Riccioni C."/>
            <person name="Ruotolo R."/>
            <person name="Splivallo R."/>
            <person name="Stocchi V."/>
            <person name="Tisserant E."/>
            <person name="Viscomi A.R."/>
            <person name="Zambonelli A."/>
            <person name="Zampieri E."/>
            <person name="Henrissat B."/>
            <person name="Lebrun M.H."/>
            <person name="Paolocci F."/>
            <person name="Bonfante P."/>
            <person name="Ottonello S."/>
            <person name="Wincker P."/>
        </authorList>
    </citation>
    <scope>NUCLEOTIDE SEQUENCE [LARGE SCALE GENOMIC DNA]</scope>
    <source>
        <strain evidence="13 14">Mel28</strain>
    </source>
</reference>
<evidence type="ECO:0000256" key="3">
    <source>
        <dbReference type="ARBA" id="ARBA00022448"/>
    </source>
</evidence>
<evidence type="ECO:0000256" key="7">
    <source>
        <dbReference type="ARBA" id="ARBA00023053"/>
    </source>
</evidence>